<organism evidence="1 2">
    <name type="scientific">Bacteroides reticulotermitis</name>
    <dbReference type="NCBI Taxonomy" id="1133319"/>
    <lineage>
        <taxon>Bacteria</taxon>
        <taxon>Pseudomonadati</taxon>
        <taxon>Bacteroidota</taxon>
        <taxon>Bacteroidia</taxon>
        <taxon>Bacteroidales</taxon>
        <taxon>Bacteroidaceae</taxon>
        <taxon>Bacteroides</taxon>
    </lineage>
</organism>
<sequence>MKVLLYPLLFMFTICRTQNKFPINVKSESVNSIIITDRTTGIDTKVVDKQWIEELFDTYINTATEEPRKFVTKYKVSFKDQKQDYNLFVNSKYLKLEGAAYKSNSDIEAFIQEKMNGIQ</sequence>
<accession>A0A840DBA8</accession>
<gene>
    <name evidence="1" type="ORF">GGR06_003481</name>
</gene>
<protein>
    <submittedName>
        <fullName evidence="1">Uncharacterized protein</fullName>
    </submittedName>
</protein>
<dbReference type="EMBL" id="JACIER010000017">
    <property type="protein sequence ID" value="MBB4045662.1"/>
    <property type="molecule type" value="Genomic_DNA"/>
</dbReference>
<reference evidence="1" key="1">
    <citation type="submission" date="2020-08" db="EMBL/GenBank/DDBJ databases">
        <title>Genomic Encyclopedia of Type Strains, Phase IV (KMG-IV): sequencing the most valuable type-strain genomes for metagenomic binning, comparative biology and taxonomic classification.</title>
        <authorList>
            <person name="Goeker M."/>
        </authorList>
    </citation>
    <scope>NUCLEOTIDE SEQUENCE [LARGE SCALE GENOMIC DNA]</scope>
    <source>
        <strain evidence="1">DSM 105720</strain>
    </source>
</reference>
<dbReference type="Proteomes" id="UP000560658">
    <property type="component" value="Unassembled WGS sequence"/>
</dbReference>
<dbReference type="RefSeq" id="WP_044163204.1">
    <property type="nucleotide sequence ID" value="NZ_JACIER010000017.1"/>
</dbReference>
<dbReference type="AlphaFoldDB" id="A0A840DBA8"/>
<keyword evidence="2" id="KW-1185">Reference proteome</keyword>
<comment type="caution">
    <text evidence="1">The sequence shown here is derived from an EMBL/GenBank/DDBJ whole genome shotgun (WGS) entry which is preliminary data.</text>
</comment>
<evidence type="ECO:0000313" key="2">
    <source>
        <dbReference type="Proteomes" id="UP000560658"/>
    </source>
</evidence>
<evidence type="ECO:0000313" key="1">
    <source>
        <dbReference type="EMBL" id="MBB4045662.1"/>
    </source>
</evidence>
<proteinExistence type="predicted"/>
<name>A0A840DBA8_9BACE</name>